<dbReference type="CTD" id="43982"/>
<evidence type="ECO:0000256" key="4">
    <source>
        <dbReference type="ARBA" id="ARBA00022692"/>
    </source>
</evidence>
<dbReference type="PANTHER" id="PTHR24248:SF174">
    <property type="entry name" value="TYRAMINE_OCTOPAMINE RECEPTOR"/>
    <property type="match status" value="1"/>
</dbReference>
<reference evidence="16" key="1">
    <citation type="submission" date="2025-08" db="UniProtKB">
        <authorList>
            <consortium name="RefSeq"/>
        </authorList>
    </citation>
    <scope>IDENTIFICATION</scope>
</reference>
<evidence type="ECO:0000256" key="5">
    <source>
        <dbReference type="ARBA" id="ARBA00022989"/>
    </source>
</evidence>
<dbReference type="PROSITE" id="PS50262">
    <property type="entry name" value="G_PROTEIN_RECEP_F1_2"/>
    <property type="match status" value="1"/>
</dbReference>
<dbReference type="KEGG" id="csol:105368314"/>
<proteinExistence type="inferred from homology"/>
<feature type="transmembrane region" description="Helical" evidence="13">
    <location>
        <begin position="140"/>
        <end position="160"/>
    </location>
</feature>
<dbReference type="GeneID" id="105368314"/>
<keyword evidence="10 11" id="KW-0807">Transducer</keyword>
<comment type="similarity">
    <text evidence="2 11">Belongs to the G-protein coupled receptor 1 family.</text>
</comment>
<evidence type="ECO:0000259" key="14">
    <source>
        <dbReference type="PROSITE" id="PS50262"/>
    </source>
</evidence>
<name>A0AAJ6YWH7_9HYME</name>
<feature type="compositionally biased region" description="Polar residues" evidence="12">
    <location>
        <begin position="325"/>
        <end position="347"/>
    </location>
</feature>
<evidence type="ECO:0000256" key="10">
    <source>
        <dbReference type="ARBA" id="ARBA00023224"/>
    </source>
</evidence>
<evidence type="ECO:0000256" key="2">
    <source>
        <dbReference type="ARBA" id="ARBA00010663"/>
    </source>
</evidence>
<keyword evidence="5 13" id="KW-1133">Transmembrane helix</keyword>
<evidence type="ECO:0000256" key="11">
    <source>
        <dbReference type="RuleBase" id="RU000688"/>
    </source>
</evidence>
<keyword evidence="15" id="KW-1185">Reference proteome</keyword>
<dbReference type="GO" id="GO:0004930">
    <property type="term" value="F:G protein-coupled receptor activity"/>
    <property type="evidence" value="ECO:0007669"/>
    <property type="project" value="UniProtKB-KW"/>
</dbReference>
<evidence type="ECO:0000256" key="6">
    <source>
        <dbReference type="ARBA" id="ARBA00023040"/>
    </source>
</evidence>
<keyword evidence="6 11" id="KW-0297">G-protein coupled receptor</keyword>
<dbReference type="InterPro" id="IPR000276">
    <property type="entry name" value="GPCR_Rhodpsn"/>
</dbReference>
<keyword evidence="7 13" id="KW-0472">Membrane</keyword>
<dbReference type="GO" id="GO:0005886">
    <property type="term" value="C:plasma membrane"/>
    <property type="evidence" value="ECO:0007669"/>
    <property type="project" value="UniProtKB-SubCell"/>
</dbReference>
<feature type="compositionally biased region" description="Polar residues" evidence="12">
    <location>
        <begin position="274"/>
        <end position="291"/>
    </location>
</feature>
<dbReference type="SUPFAM" id="SSF81321">
    <property type="entry name" value="Family A G protein-coupled receptor-like"/>
    <property type="match status" value="1"/>
</dbReference>
<evidence type="ECO:0000313" key="16">
    <source>
        <dbReference type="RefSeq" id="XP_011505606.1"/>
    </source>
</evidence>
<protein>
    <submittedName>
        <fullName evidence="16">Probable G-protein coupled receptor No9 isoform X1</fullName>
    </submittedName>
</protein>
<dbReference type="PRINTS" id="PR00237">
    <property type="entry name" value="GPCRRHODOPSN"/>
</dbReference>
<evidence type="ECO:0000256" key="9">
    <source>
        <dbReference type="ARBA" id="ARBA00023180"/>
    </source>
</evidence>
<sequence>MRKLNESACNALYTAVEWSGPGIVVTLAVLAVVNVMVVLGNVLVIAAVYNSIKLRNVTNMFIVSLAVADLMVGVAVLPFSATWEVFKVWIFGDIWCSIWLAVDVWMCTASILNLCAISLDRYLAVTRPVKYPQIMSPKRARLLVAIVWVLSFIICFPPLVGWKDQKDDDVTQNVTFFENGTYNATIIIVPVEPCRWICELTNDAGYVVYSALGSFYIPTLIMLFFYWRIYNAAVSTTRAINRGFRTTKSSKMMGSRFDEQRLTLRIHRGRASEYNRSNGSPRSSECTNSRSPSRRERIKISVSYPSTETLNTKCNSALERTPSRCSQSSVHYSNGQTQSQLFPSSRGTHLKVGSISRMGSTRRSSRRSSCESQVTGDVVLLRELTPGTNEDKPRVMKMGKRNIKAQVKRIRMETKAAKTLGIIVGGFILCWLPFFTMYLVRAFCPNCIHPTVFSILFWLGYCNSAINPCIYALFSKDFRFAFKNIICNCFCKQRANTLRRGSDGSQLTTSILESTTHVKNYLFHCFISLPTSSNFKQINMKYHCTYFIFQKRAESRAHAMRYVARLFDRGLRSRI</sequence>
<dbReference type="PANTHER" id="PTHR24248">
    <property type="entry name" value="ADRENERGIC RECEPTOR-RELATED G-PROTEIN COUPLED RECEPTOR"/>
    <property type="match status" value="1"/>
</dbReference>
<dbReference type="CDD" id="cd15063">
    <property type="entry name" value="7tmA_Octopamine_R"/>
    <property type="match status" value="1"/>
</dbReference>
<dbReference type="Pfam" id="PF00001">
    <property type="entry name" value="7tm_1"/>
    <property type="match status" value="1"/>
</dbReference>
<feature type="domain" description="G-protein coupled receptors family 1 profile" evidence="14">
    <location>
        <begin position="40"/>
        <end position="471"/>
    </location>
</feature>
<gene>
    <name evidence="16" type="primary">LOC105368314</name>
</gene>
<dbReference type="SMART" id="SM01381">
    <property type="entry name" value="7TM_GPCR_Srsx"/>
    <property type="match status" value="1"/>
</dbReference>
<feature type="transmembrane region" description="Helical" evidence="13">
    <location>
        <begin position="452"/>
        <end position="474"/>
    </location>
</feature>
<keyword evidence="9" id="KW-0325">Glycoprotein</keyword>
<evidence type="ECO:0000256" key="12">
    <source>
        <dbReference type="SAM" id="MobiDB-lite"/>
    </source>
</evidence>
<dbReference type="RefSeq" id="XP_011505606.1">
    <property type="nucleotide sequence ID" value="XM_011507304.1"/>
</dbReference>
<evidence type="ECO:0000256" key="1">
    <source>
        <dbReference type="ARBA" id="ARBA00004651"/>
    </source>
</evidence>
<organism evidence="15 16">
    <name type="scientific">Ceratosolen solmsi marchali</name>
    <dbReference type="NCBI Taxonomy" id="326594"/>
    <lineage>
        <taxon>Eukaryota</taxon>
        <taxon>Metazoa</taxon>
        <taxon>Ecdysozoa</taxon>
        <taxon>Arthropoda</taxon>
        <taxon>Hexapoda</taxon>
        <taxon>Insecta</taxon>
        <taxon>Pterygota</taxon>
        <taxon>Neoptera</taxon>
        <taxon>Endopterygota</taxon>
        <taxon>Hymenoptera</taxon>
        <taxon>Apocrita</taxon>
        <taxon>Proctotrupomorpha</taxon>
        <taxon>Chalcidoidea</taxon>
        <taxon>Agaonidae</taxon>
        <taxon>Agaoninae</taxon>
        <taxon>Ceratosolen</taxon>
    </lineage>
</organism>
<dbReference type="Proteomes" id="UP000695007">
    <property type="component" value="Unplaced"/>
</dbReference>
<dbReference type="InterPro" id="IPR017452">
    <property type="entry name" value="GPCR_Rhodpsn_7TM"/>
</dbReference>
<dbReference type="Gene3D" id="1.20.1070.10">
    <property type="entry name" value="Rhodopsin 7-helix transmembrane proteins"/>
    <property type="match status" value="2"/>
</dbReference>
<feature type="transmembrane region" description="Helical" evidence="13">
    <location>
        <begin position="23"/>
        <end position="49"/>
    </location>
</feature>
<dbReference type="AlphaFoldDB" id="A0AAJ6YWH7"/>
<feature type="region of interest" description="Disordered" evidence="12">
    <location>
        <begin position="269"/>
        <end position="297"/>
    </location>
</feature>
<dbReference type="PROSITE" id="PS00237">
    <property type="entry name" value="G_PROTEIN_RECEP_F1_1"/>
    <property type="match status" value="1"/>
</dbReference>
<feature type="transmembrane region" description="Helical" evidence="13">
    <location>
        <begin position="206"/>
        <end position="227"/>
    </location>
</feature>
<evidence type="ECO:0000256" key="7">
    <source>
        <dbReference type="ARBA" id="ARBA00023136"/>
    </source>
</evidence>
<keyword evidence="4 11" id="KW-0812">Transmembrane</keyword>
<evidence type="ECO:0000256" key="8">
    <source>
        <dbReference type="ARBA" id="ARBA00023170"/>
    </source>
</evidence>
<feature type="transmembrane region" description="Helical" evidence="13">
    <location>
        <begin position="98"/>
        <end position="119"/>
    </location>
</feature>
<keyword evidence="3" id="KW-1003">Cell membrane</keyword>
<accession>A0AAJ6YWH7</accession>
<feature type="region of interest" description="Disordered" evidence="12">
    <location>
        <begin position="325"/>
        <end position="368"/>
    </location>
</feature>
<evidence type="ECO:0000256" key="13">
    <source>
        <dbReference type="SAM" id="Phobius"/>
    </source>
</evidence>
<feature type="transmembrane region" description="Helical" evidence="13">
    <location>
        <begin position="419"/>
        <end position="440"/>
    </location>
</feature>
<evidence type="ECO:0000256" key="3">
    <source>
        <dbReference type="ARBA" id="ARBA00022475"/>
    </source>
</evidence>
<evidence type="ECO:0000313" key="15">
    <source>
        <dbReference type="Proteomes" id="UP000695007"/>
    </source>
</evidence>
<keyword evidence="8 11" id="KW-0675">Receptor</keyword>
<feature type="transmembrane region" description="Helical" evidence="13">
    <location>
        <begin position="61"/>
        <end position="86"/>
    </location>
</feature>
<comment type="subcellular location">
    <subcellularLocation>
        <location evidence="1">Cell membrane</location>
        <topology evidence="1">Multi-pass membrane protein</topology>
    </subcellularLocation>
</comment>